<comment type="caution">
    <text evidence="3">The sequence shown here is derived from an EMBL/GenBank/DDBJ whole genome shotgun (WGS) entry which is preliminary data.</text>
</comment>
<organism evidence="3 4">
    <name type="scientific">Steinernema carpocapsae</name>
    <name type="common">Entomopathogenic nematode</name>
    <dbReference type="NCBI Taxonomy" id="34508"/>
    <lineage>
        <taxon>Eukaryota</taxon>
        <taxon>Metazoa</taxon>
        <taxon>Ecdysozoa</taxon>
        <taxon>Nematoda</taxon>
        <taxon>Chromadorea</taxon>
        <taxon>Rhabditida</taxon>
        <taxon>Tylenchina</taxon>
        <taxon>Panagrolaimomorpha</taxon>
        <taxon>Strongyloidoidea</taxon>
        <taxon>Steinernematidae</taxon>
        <taxon>Steinernema</taxon>
    </lineage>
</organism>
<accession>A0A4U5M1X4</accession>
<dbReference type="PANTHER" id="PTHR45976">
    <property type="entry name" value="ARMADILLO SEGMENT POLARITY PROTEIN"/>
    <property type="match status" value="1"/>
</dbReference>
<dbReference type="PROSITE" id="PS50176">
    <property type="entry name" value="ARM_REPEAT"/>
    <property type="match status" value="3"/>
</dbReference>
<dbReference type="InterPro" id="IPR000225">
    <property type="entry name" value="Armadillo"/>
</dbReference>
<evidence type="ECO:0000256" key="2">
    <source>
        <dbReference type="PROSITE-ProRule" id="PRU00259"/>
    </source>
</evidence>
<keyword evidence="1" id="KW-0217">Developmental protein</keyword>
<dbReference type="EMBL" id="AZBU02000010">
    <property type="protein sequence ID" value="TKR62313.1"/>
    <property type="molecule type" value="Genomic_DNA"/>
</dbReference>
<evidence type="ECO:0008006" key="5">
    <source>
        <dbReference type="Google" id="ProtNLM"/>
    </source>
</evidence>
<reference evidence="3 4" key="2">
    <citation type="journal article" date="2019" name="G3 (Bethesda)">
        <title>Hybrid Assembly of the Genome of the Entomopathogenic Nematode Steinernema carpocapsae Identifies the X-Chromosome.</title>
        <authorList>
            <person name="Serra L."/>
            <person name="Macchietto M."/>
            <person name="Macias-Munoz A."/>
            <person name="McGill C.J."/>
            <person name="Rodriguez I.M."/>
            <person name="Rodriguez B."/>
            <person name="Murad R."/>
            <person name="Mortazavi A."/>
        </authorList>
    </citation>
    <scope>NUCLEOTIDE SEQUENCE [LARGE SCALE GENOMIC DNA]</scope>
    <source>
        <strain evidence="3 4">ALL</strain>
    </source>
</reference>
<protein>
    <recommendedName>
        <fullName evidence="5">Armadillo segment polarity protein</fullName>
    </recommendedName>
</protein>
<feature type="repeat" description="ARM" evidence="2">
    <location>
        <begin position="343"/>
        <end position="386"/>
    </location>
</feature>
<feature type="repeat" description="ARM" evidence="2">
    <location>
        <begin position="176"/>
        <end position="218"/>
    </location>
</feature>
<dbReference type="GO" id="GO:0045296">
    <property type="term" value="F:cadherin binding"/>
    <property type="evidence" value="ECO:0007669"/>
    <property type="project" value="InterPro"/>
</dbReference>
<dbReference type="PRINTS" id="PR01869">
    <property type="entry name" value="BCATNINFAMLY"/>
</dbReference>
<gene>
    <name evidence="3" type="ORF">L596_026295</name>
</gene>
<dbReference type="OrthoDB" id="195736at2759"/>
<dbReference type="Proteomes" id="UP000298663">
    <property type="component" value="Unassembled WGS sequence"/>
</dbReference>
<proteinExistence type="predicted"/>
<dbReference type="SUPFAM" id="SSF48371">
    <property type="entry name" value="ARM repeat"/>
    <property type="match status" value="2"/>
</dbReference>
<dbReference type="Gene3D" id="1.25.10.10">
    <property type="entry name" value="Leucine-rich Repeat Variant"/>
    <property type="match status" value="1"/>
</dbReference>
<evidence type="ECO:0000256" key="1">
    <source>
        <dbReference type="ARBA" id="ARBA00022473"/>
    </source>
</evidence>
<sequence>MAIDRNGDVIYESTASMPSYHYRAYSDDYSDSRSSRIRNLMFPEFDDVSVQRVQEEFRSSIVLSLADHAIGLRNAVIDLIAYRDEVECSVLSIPSLIEMLGSQDEHVFARAINDVYLLSKKDKKIIANLSSNDRLVGSLISAASRSNDIDIQRKAISALKNFSDNPSGRMLIFRTGGIPQLVAMLSSKSPDVVRYATNTLYNLLVHIEETRDEVTHHGGLPAFTRLLNNSNKRVQAMVADSLYWLMIDVPENKLHFLALQGPTILIKILNELPDWPQLVAAVVRCIKTISTCNQSKGSLIQNGAMEALRIHLETTSETKRKNNILQAIRNLSGAATNVDNLDRLVADLVSMVERHHEDDIISCACGILSNLTCNNVRNKQTVCSNSGIAILCDALQRFAHIEDITEPALCTLRHCTARHILAQQAQTDIRQCPYAFHVLLELLATGRLPIMKACLGLIRNCALSYANLEGINSVRTPSNNSVVEIALSVLLASGRLLLENFDAEDEGIKHLDMVESAVAALHVLAADQNNANFIVRENQSMSVLVCLLSQDEVNNSDDELLMREIMGLIYQLTKTQDNAKILEEHGATQYIAPALHSQHKSIATYSSGILKNLEKNKPLEYQRQLDTEINSAIDLGGEDRFWQHDGIETELFSEMYACNYGNITDIGVDNQAWYDTDL</sequence>
<keyword evidence="4" id="KW-1185">Reference proteome</keyword>
<name>A0A4U5M1X4_STECR</name>
<dbReference type="AlphaFoldDB" id="A0A4U5M1X4"/>
<dbReference type="InterPro" id="IPR013284">
    <property type="entry name" value="Beta-catenin"/>
</dbReference>
<dbReference type="SMART" id="SM00185">
    <property type="entry name" value="ARM"/>
    <property type="match status" value="9"/>
</dbReference>
<evidence type="ECO:0000313" key="4">
    <source>
        <dbReference type="Proteomes" id="UP000298663"/>
    </source>
</evidence>
<dbReference type="InterPro" id="IPR016024">
    <property type="entry name" value="ARM-type_fold"/>
</dbReference>
<evidence type="ECO:0000313" key="3">
    <source>
        <dbReference type="EMBL" id="TKR62313.1"/>
    </source>
</evidence>
<dbReference type="InterPro" id="IPR011989">
    <property type="entry name" value="ARM-like"/>
</dbReference>
<dbReference type="Pfam" id="PF05804">
    <property type="entry name" value="KAP"/>
    <property type="match status" value="1"/>
</dbReference>
<dbReference type="STRING" id="34508.A0A4U5M1X4"/>
<reference evidence="3 4" key="1">
    <citation type="journal article" date="2015" name="Genome Biol.">
        <title>Comparative genomics of Steinernema reveals deeply conserved gene regulatory networks.</title>
        <authorList>
            <person name="Dillman A.R."/>
            <person name="Macchietto M."/>
            <person name="Porter C.F."/>
            <person name="Rogers A."/>
            <person name="Williams B."/>
            <person name="Antoshechkin I."/>
            <person name="Lee M.M."/>
            <person name="Goodwin Z."/>
            <person name="Lu X."/>
            <person name="Lewis E.E."/>
            <person name="Goodrich-Blair H."/>
            <person name="Stock S.P."/>
            <person name="Adams B.J."/>
            <person name="Sternberg P.W."/>
            <person name="Mortazavi A."/>
        </authorList>
    </citation>
    <scope>NUCLEOTIDE SEQUENCE [LARGE SCALE GENOMIC DNA]</scope>
    <source>
        <strain evidence="3 4">ALL</strain>
    </source>
</reference>
<feature type="repeat" description="ARM" evidence="2">
    <location>
        <begin position="134"/>
        <end position="177"/>
    </location>
</feature>
<dbReference type="GO" id="GO:0007155">
    <property type="term" value="P:cell adhesion"/>
    <property type="evidence" value="ECO:0007669"/>
    <property type="project" value="InterPro"/>
</dbReference>